<evidence type="ECO:0000313" key="1">
    <source>
        <dbReference type="EMBL" id="SBP77474.1"/>
    </source>
</evidence>
<feature type="non-terminal residue" evidence="1">
    <location>
        <position position="67"/>
    </location>
</feature>
<organism evidence="1">
    <name type="scientific">Nothobranchius kadleci</name>
    <name type="common">African annual killifish</name>
    <dbReference type="NCBI Taxonomy" id="1051664"/>
    <lineage>
        <taxon>Eukaryota</taxon>
        <taxon>Metazoa</taxon>
        <taxon>Chordata</taxon>
        <taxon>Craniata</taxon>
        <taxon>Vertebrata</taxon>
        <taxon>Euteleostomi</taxon>
        <taxon>Actinopterygii</taxon>
        <taxon>Neopterygii</taxon>
        <taxon>Teleostei</taxon>
        <taxon>Neoteleostei</taxon>
        <taxon>Acanthomorphata</taxon>
        <taxon>Ovalentaria</taxon>
        <taxon>Atherinomorphae</taxon>
        <taxon>Cyprinodontiformes</taxon>
        <taxon>Nothobranchiidae</taxon>
        <taxon>Nothobranchius</taxon>
    </lineage>
</organism>
<name>A0A1A8CCV4_NOTKA</name>
<reference evidence="1" key="2">
    <citation type="submission" date="2016-06" db="EMBL/GenBank/DDBJ databases">
        <title>The genome of a short-lived fish provides insights into sex chromosome evolution and the genetic control of aging.</title>
        <authorList>
            <person name="Reichwald K."/>
            <person name="Felder M."/>
            <person name="Petzold A."/>
            <person name="Koch P."/>
            <person name="Groth M."/>
            <person name="Platzer M."/>
        </authorList>
    </citation>
    <scope>NUCLEOTIDE SEQUENCE</scope>
    <source>
        <tissue evidence="1">Brain</tissue>
    </source>
</reference>
<dbReference type="EMBL" id="HADZ01013533">
    <property type="protein sequence ID" value="SBP77474.1"/>
    <property type="molecule type" value="Transcribed_RNA"/>
</dbReference>
<protein>
    <submittedName>
        <fullName evidence="1">Uncharacterized protein</fullName>
    </submittedName>
</protein>
<gene>
    <name evidence="1" type="primary">Nfu_g_1_009111</name>
</gene>
<reference evidence="1" key="1">
    <citation type="submission" date="2016-05" db="EMBL/GenBank/DDBJ databases">
        <authorList>
            <person name="Lavstsen T."/>
            <person name="Jespersen J.S."/>
        </authorList>
    </citation>
    <scope>NUCLEOTIDE SEQUENCE</scope>
    <source>
        <tissue evidence="1">Brain</tissue>
    </source>
</reference>
<dbReference type="AlphaFoldDB" id="A0A1A8CCV4"/>
<feature type="non-terminal residue" evidence="1">
    <location>
        <position position="1"/>
    </location>
</feature>
<proteinExistence type="predicted"/>
<sequence length="67" mass="7906">ALYSPEIMVVTYLDLPVDGHKLWIVTERMRSRMRLAEMIFLCRVSWLSLRARMRSLVIWKGLGVDLL</sequence>
<accession>A0A1A8CCV4</accession>